<dbReference type="EMBL" id="ML178821">
    <property type="protein sequence ID" value="TFL02902.1"/>
    <property type="molecule type" value="Genomic_DNA"/>
</dbReference>
<accession>A0A5C3QM87</accession>
<evidence type="ECO:0000256" key="4">
    <source>
        <dbReference type="ARBA" id="ARBA00035682"/>
    </source>
</evidence>
<evidence type="ECO:0000313" key="8">
    <source>
        <dbReference type="Proteomes" id="UP000305067"/>
    </source>
</evidence>
<evidence type="ECO:0000256" key="3">
    <source>
        <dbReference type="ARBA" id="ARBA00035647"/>
    </source>
</evidence>
<evidence type="ECO:0000259" key="6">
    <source>
        <dbReference type="SMART" id="SM01155"/>
    </source>
</evidence>
<dbReference type="InterPro" id="IPR013177">
    <property type="entry name" value="Ribosomal_mS38_C"/>
</dbReference>
<evidence type="ECO:0000313" key="7">
    <source>
        <dbReference type="EMBL" id="TFL02902.1"/>
    </source>
</evidence>
<keyword evidence="2" id="KW-0496">Mitochondrion</keyword>
<dbReference type="AlphaFoldDB" id="A0A5C3QM87"/>
<dbReference type="STRING" id="1884261.A0A5C3QM87"/>
<gene>
    <name evidence="7" type="ORF">BDV98DRAFT_591716</name>
</gene>
<evidence type="ECO:0000256" key="5">
    <source>
        <dbReference type="SAM" id="MobiDB-lite"/>
    </source>
</evidence>
<evidence type="ECO:0000256" key="1">
    <source>
        <dbReference type="ARBA" id="ARBA00004173"/>
    </source>
</evidence>
<feature type="compositionally biased region" description="Basic residues" evidence="5">
    <location>
        <begin position="269"/>
        <end position="297"/>
    </location>
</feature>
<proteinExistence type="inferred from homology"/>
<feature type="compositionally biased region" description="Polar residues" evidence="5">
    <location>
        <begin position="96"/>
        <end position="121"/>
    </location>
</feature>
<dbReference type="Pfam" id="PF08213">
    <property type="entry name" value="COX24_C"/>
    <property type="match status" value="1"/>
</dbReference>
<feature type="region of interest" description="Disordered" evidence="5">
    <location>
        <begin position="21"/>
        <end position="134"/>
    </location>
</feature>
<dbReference type="PANTHER" id="PTHR32035">
    <property type="entry name" value="AURORA KINASE A-INTERACTING PROTEIN"/>
    <property type="match status" value="1"/>
</dbReference>
<sequence length="297" mass="32253">MPFFSRLRPTAVAAHSRRTYSSFFSSGSGGNSRYFTSTKVPKPVVSSSTNANKRTPTSNAGPSPAPSAVETQDKQEGAKAIAGPKSSEGLLKNDSTDATPSSPENTTANKAPSSKFSSRTLAPSPLMASSPLAQEPHYHPSIDAKEFKLLQFFASHRPLLLLSHPSDLFVPRPPSASGEISFLPPSPIQEILAAGAPPAPPNATIDDAQEADAEAARQLSRALTMSHLGSSVAWEQTLRTLGLKDDVSRIALQEQMDQEWEDVMMDSVKRKRKKKMKKHKLKKRRKLTRASRLKLGR</sequence>
<dbReference type="GO" id="GO:0005739">
    <property type="term" value="C:mitochondrion"/>
    <property type="evidence" value="ECO:0007669"/>
    <property type="project" value="UniProtKB-SubCell"/>
</dbReference>
<reference evidence="7 8" key="1">
    <citation type="journal article" date="2019" name="Nat. Ecol. Evol.">
        <title>Megaphylogeny resolves global patterns of mushroom evolution.</title>
        <authorList>
            <person name="Varga T."/>
            <person name="Krizsan K."/>
            <person name="Foldi C."/>
            <person name="Dima B."/>
            <person name="Sanchez-Garcia M."/>
            <person name="Sanchez-Ramirez S."/>
            <person name="Szollosi G.J."/>
            <person name="Szarkandi J.G."/>
            <person name="Papp V."/>
            <person name="Albert L."/>
            <person name="Andreopoulos W."/>
            <person name="Angelini C."/>
            <person name="Antonin V."/>
            <person name="Barry K.W."/>
            <person name="Bougher N.L."/>
            <person name="Buchanan P."/>
            <person name="Buyck B."/>
            <person name="Bense V."/>
            <person name="Catcheside P."/>
            <person name="Chovatia M."/>
            <person name="Cooper J."/>
            <person name="Damon W."/>
            <person name="Desjardin D."/>
            <person name="Finy P."/>
            <person name="Geml J."/>
            <person name="Haridas S."/>
            <person name="Hughes K."/>
            <person name="Justo A."/>
            <person name="Karasinski D."/>
            <person name="Kautmanova I."/>
            <person name="Kiss B."/>
            <person name="Kocsube S."/>
            <person name="Kotiranta H."/>
            <person name="LaButti K.M."/>
            <person name="Lechner B.E."/>
            <person name="Liimatainen K."/>
            <person name="Lipzen A."/>
            <person name="Lukacs Z."/>
            <person name="Mihaltcheva S."/>
            <person name="Morgado L.N."/>
            <person name="Niskanen T."/>
            <person name="Noordeloos M.E."/>
            <person name="Ohm R.A."/>
            <person name="Ortiz-Santana B."/>
            <person name="Ovrebo C."/>
            <person name="Racz N."/>
            <person name="Riley R."/>
            <person name="Savchenko A."/>
            <person name="Shiryaev A."/>
            <person name="Soop K."/>
            <person name="Spirin V."/>
            <person name="Szebenyi C."/>
            <person name="Tomsovsky M."/>
            <person name="Tulloss R.E."/>
            <person name="Uehling J."/>
            <person name="Grigoriev I.V."/>
            <person name="Vagvolgyi C."/>
            <person name="Papp T."/>
            <person name="Martin F.M."/>
            <person name="Miettinen O."/>
            <person name="Hibbett D.S."/>
            <person name="Nagy L.G."/>
        </authorList>
    </citation>
    <scope>NUCLEOTIDE SEQUENCE [LARGE SCALE GENOMIC DNA]</scope>
    <source>
        <strain evidence="7 8">CBS 309.79</strain>
    </source>
</reference>
<keyword evidence="8" id="KW-1185">Reference proteome</keyword>
<feature type="compositionally biased region" description="Polar residues" evidence="5">
    <location>
        <begin position="50"/>
        <end position="61"/>
    </location>
</feature>
<name>A0A5C3QM87_9AGAR</name>
<protein>
    <recommendedName>
        <fullName evidence="4">Small ribosomal subunit protein mS38</fullName>
    </recommendedName>
</protein>
<evidence type="ECO:0000256" key="2">
    <source>
        <dbReference type="ARBA" id="ARBA00023128"/>
    </source>
</evidence>
<dbReference type="OrthoDB" id="3268560at2759"/>
<organism evidence="7 8">
    <name type="scientific">Pterulicium gracile</name>
    <dbReference type="NCBI Taxonomy" id="1884261"/>
    <lineage>
        <taxon>Eukaryota</taxon>
        <taxon>Fungi</taxon>
        <taxon>Dikarya</taxon>
        <taxon>Basidiomycota</taxon>
        <taxon>Agaricomycotina</taxon>
        <taxon>Agaricomycetes</taxon>
        <taxon>Agaricomycetidae</taxon>
        <taxon>Agaricales</taxon>
        <taxon>Pleurotineae</taxon>
        <taxon>Pterulaceae</taxon>
        <taxon>Pterulicium</taxon>
    </lineage>
</organism>
<feature type="compositionally biased region" description="Low complexity" evidence="5">
    <location>
        <begin position="21"/>
        <end position="49"/>
    </location>
</feature>
<feature type="domain" description="Ribosomal protein mS38 C-terminal" evidence="6">
    <location>
        <begin position="264"/>
        <end position="297"/>
    </location>
</feature>
<dbReference type="PANTHER" id="PTHR32035:SF3">
    <property type="entry name" value="SMALL RIBOSOMAL SUBUNIT PROTEIN MS38"/>
    <property type="match status" value="1"/>
</dbReference>
<dbReference type="Proteomes" id="UP000305067">
    <property type="component" value="Unassembled WGS sequence"/>
</dbReference>
<dbReference type="SMART" id="SM01155">
    <property type="entry name" value="DUF1713"/>
    <property type="match status" value="1"/>
</dbReference>
<comment type="subcellular location">
    <subcellularLocation>
        <location evidence="1">Mitochondrion</location>
    </subcellularLocation>
</comment>
<feature type="region of interest" description="Disordered" evidence="5">
    <location>
        <begin position="268"/>
        <end position="297"/>
    </location>
</feature>
<comment type="similarity">
    <text evidence="3">Belongs to the mitochondrion-specific ribosomal protein mS38 family.</text>
</comment>